<feature type="domain" description="Mur ligase C-terminal" evidence="5">
    <location>
        <begin position="320"/>
        <end position="435"/>
    </location>
</feature>
<name>A0AA36DCZ2_9BILA</name>
<keyword evidence="1" id="KW-0436">Ligase</keyword>
<dbReference type="Gene3D" id="3.40.1190.10">
    <property type="entry name" value="Mur-like, catalytic domain"/>
    <property type="match status" value="1"/>
</dbReference>
<proteinExistence type="predicted"/>
<dbReference type="InterPro" id="IPR004101">
    <property type="entry name" value="Mur_ligase_C"/>
</dbReference>
<dbReference type="InterPro" id="IPR036615">
    <property type="entry name" value="Mur_ligase_C_dom_sf"/>
</dbReference>
<dbReference type="GO" id="GO:0071555">
    <property type="term" value="P:cell wall organization"/>
    <property type="evidence" value="ECO:0007669"/>
    <property type="project" value="InterPro"/>
</dbReference>
<feature type="non-terminal residue" evidence="7">
    <location>
        <position position="440"/>
    </location>
</feature>
<dbReference type="EMBL" id="CATQJA010002702">
    <property type="protein sequence ID" value="CAJ0585001.1"/>
    <property type="molecule type" value="Genomic_DNA"/>
</dbReference>
<dbReference type="GO" id="GO:0016881">
    <property type="term" value="F:acid-amino acid ligase activity"/>
    <property type="evidence" value="ECO:0007669"/>
    <property type="project" value="InterPro"/>
</dbReference>
<keyword evidence="2" id="KW-0547">Nucleotide-binding</keyword>
<dbReference type="Gene3D" id="3.40.50.720">
    <property type="entry name" value="NAD(P)-binding Rossmann-like Domain"/>
    <property type="match status" value="1"/>
</dbReference>
<evidence type="ECO:0000256" key="3">
    <source>
        <dbReference type="ARBA" id="ARBA00022840"/>
    </source>
</evidence>
<evidence type="ECO:0000259" key="5">
    <source>
        <dbReference type="Pfam" id="PF02875"/>
    </source>
</evidence>
<evidence type="ECO:0008006" key="9">
    <source>
        <dbReference type="Google" id="ProtNLM"/>
    </source>
</evidence>
<dbReference type="Gene3D" id="3.90.190.20">
    <property type="entry name" value="Mur ligase, C-terminal domain"/>
    <property type="match status" value="1"/>
</dbReference>
<dbReference type="InterPro" id="IPR013221">
    <property type="entry name" value="Mur_ligase_cen"/>
</dbReference>
<dbReference type="SUPFAM" id="SSF51984">
    <property type="entry name" value="MurCD N-terminal domain"/>
    <property type="match status" value="1"/>
</dbReference>
<dbReference type="Pfam" id="PF08245">
    <property type="entry name" value="Mur_ligase_M"/>
    <property type="match status" value="1"/>
</dbReference>
<dbReference type="InterPro" id="IPR050061">
    <property type="entry name" value="MurCDEF_pg_biosynth"/>
</dbReference>
<evidence type="ECO:0000259" key="4">
    <source>
        <dbReference type="Pfam" id="PF01225"/>
    </source>
</evidence>
<accession>A0AA36DCZ2</accession>
<comment type="caution">
    <text evidence="7">The sequence shown here is derived from an EMBL/GenBank/DDBJ whole genome shotgun (WGS) entry which is preliminary data.</text>
</comment>
<dbReference type="SUPFAM" id="SSF53623">
    <property type="entry name" value="MurD-like peptide ligases, catalytic domain"/>
    <property type="match status" value="1"/>
</dbReference>
<reference evidence="7" key="1">
    <citation type="submission" date="2023-06" db="EMBL/GenBank/DDBJ databases">
        <authorList>
            <person name="Delattre M."/>
        </authorList>
    </citation>
    <scope>NUCLEOTIDE SEQUENCE</scope>
    <source>
        <strain evidence="7">AF72</strain>
    </source>
</reference>
<protein>
    <recommendedName>
        <fullName evidence="9">UDP-N-acetylmuramate:L-alanyl-gamma-D-glutamyl-meso-diaminopimelate ligase</fullName>
    </recommendedName>
</protein>
<evidence type="ECO:0000313" key="8">
    <source>
        <dbReference type="Proteomes" id="UP001177023"/>
    </source>
</evidence>
<dbReference type="GO" id="GO:0005524">
    <property type="term" value="F:ATP binding"/>
    <property type="evidence" value="ECO:0007669"/>
    <property type="project" value="UniProtKB-KW"/>
</dbReference>
<dbReference type="Proteomes" id="UP001177023">
    <property type="component" value="Unassembled WGS sequence"/>
</dbReference>
<dbReference type="PANTHER" id="PTHR43445">
    <property type="entry name" value="UDP-N-ACETYLMURAMATE--L-ALANINE LIGASE-RELATED"/>
    <property type="match status" value="1"/>
</dbReference>
<evidence type="ECO:0000256" key="2">
    <source>
        <dbReference type="ARBA" id="ARBA00022741"/>
    </source>
</evidence>
<feature type="domain" description="Mur ligase central" evidence="6">
    <location>
        <begin position="114"/>
        <end position="297"/>
    </location>
</feature>
<feature type="domain" description="Mur ligase N-terminal catalytic" evidence="4">
    <location>
        <begin position="8"/>
        <end position="105"/>
    </location>
</feature>
<dbReference type="InterPro" id="IPR005757">
    <property type="entry name" value="Mpl"/>
</dbReference>
<dbReference type="SUPFAM" id="SSF53244">
    <property type="entry name" value="MurD-like peptide ligases, peptide-binding domain"/>
    <property type="match status" value="1"/>
</dbReference>
<dbReference type="NCBIfam" id="TIGR01081">
    <property type="entry name" value="mpl"/>
    <property type="match status" value="1"/>
</dbReference>
<evidence type="ECO:0000259" key="6">
    <source>
        <dbReference type="Pfam" id="PF08245"/>
    </source>
</evidence>
<organism evidence="7 8">
    <name type="scientific">Mesorhabditis spiculigera</name>
    <dbReference type="NCBI Taxonomy" id="96644"/>
    <lineage>
        <taxon>Eukaryota</taxon>
        <taxon>Metazoa</taxon>
        <taxon>Ecdysozoa</taxon>
        <taxon>Nematoda</taxon>
        <taxon>Chromadorea</taxon>
        <taxon>Rhabditida</taxon>
        <taxon>Rhabditina</taxon>
        <taxon>Rhabditomorpha</taxon>
        <taxon>Rhabditoidea</taxon>
        <taxon>Rhabditidae</taxon>
        <taxon>Mesorhabditinae</taxon>
        <taxon>Mesorhabditis</taxon>
    </lineage>
</organism>
<dbReference type="Pfam" id="PF02875">
    <property type="entry name" value="Mur_ligase_C"/>
    <property type="match status" value="1"/>
</dbReference>
<keyword evidence="3" id="KW-0067">ATP-binding</keyword>
<gene>
    <name evidence="7" type="ORF">MSPICULIGERA_LOCUS23034</name>
</gene>
<dbReference type="InterPro" id="IPR000713">
    <property type="entry name" value="Mur_ligase_N"/>
</dbReference>
<evidence type="ECO:0000256" key="1">
    <source>
        <dbReference type="ARBA" id="ARBA00022598"/>
    </source>
</evidence>
<keyword evidence="8" id="KW-1185">Reference proteome</keyword>
<dbReference type="Pfam" id="PF01225">
    <property type="entry name" value="Mur_ligase"/>
    <property type="match status" value="1"/>
</dbReference>
<dbReference type="PANTHER" id="PTHR43445:SF5">
    <property type="entry name" value="UDP-N-ACETYLMURAMATE--L-ALANYL-GAMMA-D-GLUTAMYL-MESO-2,6-DIAMINOHEPTANDIOATE LIGASE"/>
    <property type="match status" value="1"/>
</dbReference>
<evidence type="ECO:0000313" key="7">
    <source>
        <dbReference type="EMBL" id="CAJ0585001.1"/>
    </source>
</evidence>
<dbReference type="InterPro" id="IPR036565">
    <property type="entry name" value="Mur-like_cat_sf"/>
</dbReference>
<dbReference type="AlphaFoldDB" id="A0AA36DCZ2"/>
<sequence length="440" mass="48204">MDSSLRKLYILGICGRLTGSIAIFAKKKGIEVRGCDWRKNPPVAPMLEEQGIEISLGYNFSDIENFAPDLILIGTTHIRGEAIVEQILASGIRYISAAAFIGEYILRDKWVLGVSGTHGKTTTASMLAHILKEAGKQPSYLIGGVAESLGTSFHFTDASPYFVIEADEYKTSFWDPRPKFVHYRPKTLIINNVEEDHNSVYANLEAIEAAFHSCTLLVPSNGLLVFPANSESVKSIEARGIHCAAKKFGSEGYTGKALKEDFSKFTVLIDGKESAEVEWSMLGQHNMNNGLAAIAAAEHVGVDTFTAAKALSCFRGAADRLTKIGTSNGISIWRDYGYHPTSVTATLKALRQHVGPKARIVAGIPLHWQLNWGPLYRDGLINASTYVDAVVLYANRDKVAGYPAEQFAEFMRPKVQSTRDPAEFEKLLFEQAEPGTHTGT</sequence>